<feature type="non-terminal residue" evidence="2">
    <location>
        <position position="45"/>
    </location>
</feature>
<evidence type="ECO:0000313" key="2">
    <source>
        <dbReference type="EMBL" id="CAF5023412.1"/>
    </source>
</evidence>
<feature type="compositionally biased region" description="Basic and acidic residues" evidence="1">
    <location>
        <begin position="14"/>
        <end position="24"/>
    </location>
</feature>
<dbReference type="EMBL" id="CAJOBI010213251">
    <property type="protein sequence ID" value="CAF5023412.1"/>
    <property type="molecule type" value="Genomic_DNA"/>
</dbReference>
<name>A0A8S3DLS8_9BILA</name>
<evidence type="ECO:0000313" key="3">
    <source>
        <dbReference type="Proteomes" id="UP000676336"/>
    </source>
</evidence>
<protein>
    <submittedName>
        <fullName evidence="2">Uncharacterized protein</fullName>
    </submittedName>
</protein>
<feature type="compositionally biased region" description="Low complexity" evidence="1">
    <location>
        <begin position="1"/>
        <end position="12"/>
    </location>
</feature>
<sequence>MSVTMVTVTSVSNDDVHDSFDRPRSKLTSLQRANKELRRLGAKRQ</sequence>
<evidence type="ECO:0000256" key="1">
    <source>
        <dbReference type="SAM" id="MobiDB-lite"/>
    </source>
</evidence>
<proteinExistence type="predicted"/>
<feature type="region of interest" description="Disordered" evidence="1">
    <location>
        <begin position="1"/>
        <end position="45"/>
    </location>
</feature>
<reference evidence="2" key="1">
    <citation type="submission" date="2021-02" db="EMBL/GenBank/DDBJ databases">
        <authorList>
            <person name="Nowell W R."/>
        </authorList>
    </citation>
    <scope>NUCLEOTIDE SEQUENCE</scope>
</reference>
<dbReference type="Proteomes" id="UP000676336">
    <property type="component" value="Unassembled WGS sequence"/>
</dbReference>
<comment type="caution">
    <text evidence="2">The sequence shown here is derived from an EMBL/GenBank/DDBJ whole genome shotgun (WGS) entry which is preliminary data.</text>
</comment>
<gene>
    <name evidence="2" type="ORF">SMN809_LOCUS57753</name>
</gene>
<dbReference type="AlphaFoldDB" id="A0A8S3DLS8"/>
<organism evidence="2 3">
    <name type="scientific">Rotaria magnacalcarata</name>
    <dbReference type="NCBI Taxonomy" id="392030"/>
    <lineage>
        <taxon>Eukaryota</taxon>
        <taxon>Metazoa</taxon>
        <taxon>Spiralia</taxon>
        <taxon>Gnathifera</taxon>
        <taxon>Rotifera</taxon>
        <taxon>Eurotatoria</taxon>
        <taxon>Bdelloidea</taxon>
        <taxon>Philodinida</taxon>
        <taxon>Philodinidae</taxon>
        <taxon>Rotaria</taxon>
    </lineage>
</organism>
<accession>A0A8S3DLS8</accession>